<dbReference type="Gene3D" id="2.40.10.10">
    <property type="entry name" value="Trypsin-like serine proteases"/>
    <property type="match status" value="1"/>
</dbReference>
<accession>A0A482VBB8</accession>
<evidence type="ECO:0000259" key="2">
    <source>
        <dbReference type="Pfam" id="PF00089"/>
    </source>
</evidence>
<keyword evidence="4" id="KW-1185">Reference proteome</keyword>
<dbReference type="SUPFAM" id="SSF50494">
    <property type="entry name" value="Trypsin-like serine proteases"/>
    <property type="match status" value="1"/>
</dbReference>
<gene>
    <name evidence="3" type="ORF">BDFB_012522</name>
</gene>
<name>A0A482VBB8_ASBVE</name>
<dbReference type="Pfam" id="PF00089">
    <property type="entry name" value="Trypsin"/>
    <property type="match status" value="1"/>
</dbReference>
<dbReference type="EMBL" id="QDEB01118183">
    <property type="protein sequence ID" value="RZB40523.1"/>
    <property type="molecule type" value="Genomic_DNA"/>
</dbReference>
<dbReference type="PANTHER" id="PTHR24252:SF7">
    <property type="entry name" value="HYALIN"/>
    <property type="match status" value="1"/>
</dbReference>
<dbReference type="PANTHER" id="PTHR24252">
    <property type="entry name" value="ACROSIN-RELATED"/>
    <property type="match status" value="1"/>
</dbReference>
<dbReference type="InterPro" id="IPR043504">
    <property type="entry name" value="Peptidase_S1_PA_chymotrypsin"/>
</dbReference>
<keyword evidence="1" id="KW-1015">Disulfide bond</keyword>
<dbReference type="Proteomes" id="UP000292052">
    <property type="component" value="Unassembled WGS sequence"/>
</dbReference>
<organism evidence="3 4">
    <name type="scientific">Asbolus verrucosus</name>
    <name type="common">Desert ironclad beetle</name>
    <dbReference type="NCBI Taxonomy" id="1661398"/>
    <lineage>
        <taxon>Eukaryota</taxon>
        <taxon>Metazoa</taxon>
        <taxon>Ecdysozoa</taxon>
        <taxon>Arthropoda</taxon>
        <taxon>Hexapoda</taxon>
        <taxon>Insecta</taxon>
        <taxon>Pterygota</taxon>
        <taxon>Neoptera</taxon>
        <taxon>Endopterygota</taxon>
        <taxon>Coleoptera</taxon>
        <taxon>Polyphaga</taxon>
        <taxon>Cucujiformia</taxon>
        <taxon>Tenebrionidae</taxon>
        <taxon>Pimeliinae</taxon>
        <taxon>Asbolus</taxon>
    </lineage>
</organism>
<dbReference type="AlphaFoldDB" id="A0A482VBB8"/>
<evidence type="ECO:0000256" key="1">
    <source>
        <dbReference type="ARBA" id="ARBA00023157"/>
    </source>
</evidence>
<dbReference type="InterPro" id="IPR001254">
    <property type="entry name" value="Trypsin_dom"/>
</dbReference>
<dbReference type="OrthoDB" id="5597713at2759"/>
<dbReference type="GO" id="GO:0004252">
    <property type="term" value="F:serine-type endopeptidase activity"/>
    <property type="evidence" value="ECO:0007669"/>
    <property type="project" value="InterPro"/>
</dbReference>
<evidence type="ECO:0000313" key="4">
    <source>
        <dbReference type="Proteomes" id="UP000292052"/>
    </source>
</evidence>
<evidence type="ECO:0000313" key="3">
    <source>
        <dbReference type="EMBL" id="RZB40523.1"/>
    </source>
</evidence>
<feature type="domain" description="Peptidase S1" evidence="2">
    <location>
        <begin position="12"/>
        <end position="91"/>
    </location>
</feature>
<sequence>MGINSCPFAVLFTIRLGSNSLDSNDPNVIQLSTDSYMVHPDYNPATLENDIGLIQFRMPITFTIYVKPIDLLPSAPLSDYSPLLTMGWGQISD</sequence>
<proteinExistence type="predicted"/>
<comment type="caution">
    <text evidence="3">The sequence shown here is derived from an EMBL/GenBank/DDBJ whole genome shotgun (WGS) entry which is preliminary data.</text>
</comment>
<dbReference type="InterPro" id="IPR009003">
    <property type="entry name" value="Peptidase_S1_PA"/>
</dbReference>
<feature type="non-terminal residue" evidence="3">
    <location>
        <position position="93"/>
    </location>
</feature>
<reference evidence="3 4" key="1">
    <citation type="submission" date="2017-03" db="EMBL/GenBank/DDBJ databases">
        <title>Genome of the blue death feigning beetle - Asbolus verrucosus.</title>
        <authorList>
            <person name="Rider S.D."/>
        </authorList>
    </citation>
    <scope>NUCLEOTIDE SEQUENCE [LARGE SCALE GENOMIC DNA]</scope>
    <source>
        <strain evidence="3">Butters</strain>
        <tissue evidence="3">Head and leg muscle</tissue>
    </source>
</reference>
<dbReference type="GO" id="GO:0006508">
    <property type="term" value="P:proteolysis"/>
    <property type="evidence" value="ECO:0007669"/>
    <property type="project" value="InterPro"/>
</dbReference>
<protein>
    <submittedName>
        <fullName evidence="3">Trypsin domain containing protein</fullName>
    </submittedName>
</protein>